<dbReference type="PIRSF" id="PIRSF000865">
    <property type="entry name" value="Lipoprotein_lipase_LIPH"/>
    <property type="match status" value="1"/>
</dbReference>
<dbReference type="GO" id="GO:0043005">
    <property type="term" value="C:neuron projection"/>
    <property type="evidence" value="ECO:0007669"/>
    <property type="project" value="UniProtKB-SubCell"/>
</dbReference>
<dbReference type="InterPro" id="IPR002331">
    <property type="entry name" value="Lipase_panc"/>
</dbReference>
<evidence type="ECO:0000256" key="7">
    <source>
        <dbReference type="ARBA" id="ARBA00022723"/>
    </source>
</evidence>
<comment type="catalytic activity">
    <reaction evidence="17">
        <text>a triacylglycerol + H2O = a diacylglycerol + a fatty acid + H(+)</text>
        <dbReference type="Rhea" id="RHEA:12044"/>
        <dbReference type="ChEBI" id="CHEBI:15377"/>
        <dbReference type="ChEBI" id="CHEBI:15378"/>
        <dbReference type="ChEBI" id="CHEBI:17855"/>
        <dbReference type="ChEBI" id="CHEBI:18035"/>
        <dbReference type="ChEBI" id="CHEBI:28868"/>
        <dbReference type="EC" id="3.1.1.3"/>
    </reaction>
    <physiologicalReaction direction="left-to-right" evidence="17">
        <dbReference type="Rhea" id="RHEA:12045"/>
    </physiologicalReaction>
</comment>
<evidence type="ECO:0000256" key="3">
    <source>
        <dbReference type="ARBA" id="ARBA00004879"/>
    </source>
</evidence>
<evidence type="ECO:0000256" key="8">
    <source>
        <dbReference type="ARBA" id="ARBA00022801"/>
    </source>
</evidence>
<dbReference type="InParanoid" id="A0A6P7Y6L7"/>
<dbReference type="InterPro" id="IPR036392">
    <property type="entry name" value="PLAT/LH2_dom_sf"/>
</dbReference>
<comment type="catalytic activity">
    <reaction evidence="28">
        <text>a 1,2-diacyl-3-O-[alpha-D-galactosyl-(1-&gt;6)-beta-D-galactosyl]-sn-glycerol + H2O = acyl-3-O-[alpha-D-galactosyl-(1-&gt;6)-beta-D-galactosyl]-sn-glycerol + a fatty acid + H(+)</text>
        <dbReference type="Rhea" id="RHEA:48372"/>
        <dbReference type="ChEBI" id="CHEBI:15377"/>
        <dbReference type="ChEBI" id="CHEBI:15378"/>
        <dbReference type="ChEBI" id="CHEBI:28396"/>
        <dbReference type="ChEBI" id="CHEBI:28868"/>
        <dbReference type="ChEBI" id="CHEBI:90310"/>
    </reaction>
    <physiologicalReaction direction="left-to-right" evidence="28">
        <dbReference type="Rhea" id="RHEA:48373"/>
    </physiologicalReaction>
</comment>
<dbReference type="InterPro" id="IPR001024">
    <property type="entry name" value="PLAT/LH2_dom"/>
</dbReference>
<comment type="catalytic activity">
    <reaction evidence="24">
        <text>1-(9Z-octadecenoyl)-glycerol + H2O = glycerol + (9Z)-octadecenoate + H(+)</text>
        <dbReference type="Rhea" id="RHEA:38487"/>
        <dbReference type="ChEBI" id="CHEBI:15377"/>
        <dbReference type="ChEBI" id="CHEBI:15378"/>
        <dbReference type="ChEBI" id="CHEBI:17754"/>
        <dbReference type="ChEBI" id="CHEBI:30823"/>
        <dbReference type="ChEBI" id="CHEBI:75342"/>
    </reaction>
    <physiologicalReaction direction="left-to-right" evidence="24">
        <dbReference type="Rhea" id="RHEA:38488"/>
    </physiologicalReaction>
</comment>
<keyword evidence="16" id="KW-0968">Cytoplasmic vesicle</keyword>
<evidence type="ECO:0000256" key="1">
    <source>
        <dbReference type="ARBA" id="ARBA00004487"/>
    </source>
</evidence>
<evidence type="ECO:0000256" key="26">
    <source>
        <dbReference type="ARBA" id="ARBA00047741"/>
    </source>
</evidence>
<dbReference type="PANTHER" id="PTHR11610:SF165">
    <property type="entry name" value="PANCREATIC LIPASE-RELATED PROTEIN 2"/>
    <property type="match status" value="1"/>
</dbReference>
<feature type="binding site" evidence="39">
    <location>
        <position position="208"/>
    </location>
    <ligand>
        <name>Ca(2+)</name>
        <dbReference type="ChEBI" id="CHEBI:29108"/>
    </ligand>
</feature>
<dbReference type="InterPro" id="IPR000734">
    <property type="entry name" value="TAG_lipase"/>
</dbReference>
<feature type="active site" description="Charge relay system" evidence="38">
    <location>
        <position position="194"/>
    </location>
</feature>
<feature type="active site" description="Nucleophile" evidence="38">
    <location>
        <position position="171"/>
    </location>
</feature>
<evidence type="ECO:0000256" key="35">
    <source>
        <dbReference type="ARBA" id="ARBA00049290"/>
    </source>
</evidence>
<evidence type="ECO:0000256" key="19">
    <source>
        <dbReference type="ARBA" id="ARBA00024321"/>
    </source>
</evidence>
<feature type="signal peptide" evidence="41">
    <location>
        <begin position="1"/>
        <end position="17"/>
    </location>
</feature>
<comment type="pathway">
    <text evidence="18">Glycolipid metabolism.</text>
</comment>
<evidence type="ECO:0000256" key="34">
    <source>
        <dbReference type="ARBA" id="ARBA00049154"/>
    </source>
</evidence>
<comment type="catalytic activity">
    <reaction evidence="34">
        <text>a 1,2-diacyl-sn-glycero-3-phosphocholine + H2O = a monoacyl-sn-glycero-3-phosphocholine + a fatty acid + H(+)</text>
        <dbReference type="Rhea" id="RHEA:44664"/>
        <dbReference type="ChEBI" id="CHEBI:15377"/>
        <dbReference type="ChEBI" id="CHEBI:15378"/>
        <dbReference type="ChEBI" id="CHEBI:28868"/>
        <dbReference type="ChEBI" id="CHEBI:57643"/>
        <dbReference type="ChEBI" id="CHEBI:84465"/>
    </reaction>
    <physiologicalReaction direction="left-to-right" evidence="34">
        <dbReference type="Rhea" id="RHEA:44665"/>
    </physiologicalReaction>
</comment>
<comment type="catalytic activity">
    <reaction evidence="27">
        <text>1,2,3-tripropanoylglycerol + H2O = dipropanoylglycerol + propanoate + H(+)</text>
        <dbReference type="Rhea" id="RHEA:48024"/>
        <dbReference type="ChEBI" id="CHEBI:15377"/>
        <dbReference type="ChEBI" id="CHEBI:15378"/>
        <dbReference type="ChEBI" id="CHEBI:17272"/>
        <dbReference type="ChEBI" id="CHEBI:88153"/>
        <dbReference type="ChEBI" id="CHEBI:88155"/>
    </reaction>
    <physiologicalReaction direction="left-to-right" evidence="27">
        <dbReference type="Rhea" id="RHEA:48025"/>
    </physiologicalReaction>
</comment>
<accession>A0A6P7Y6L7</accession>
<feature type="binding site" evidence="39">
    <location>
        <position position="213"/>
    </location>
    <ligand>
        <name>Ca(2+)</name>
        <dbReference type="ChEBI" id="CHEBI:29108"/>
    </ligand>
</feature>
<evidence type="ECO:0000256" key="24">
    <source>
        <dbReference type="ARBA" id="ARBA00047438"/>
    </source>
</evidence>
<evidence type="ECO:0000256" key="23">
    <source>
        <dbReference type="ARBA" id="ARBA00047296"/>
    </source>
</evidence>
<dbReference type="Pfam" id="PF01477">
    <property type="entry name" value="PLAT"/>
    <property type="match status" value="1"/>
</dbReference>
<evidence type="ECO:0000256" key="4">
    <source>
        <dbReference type="ARBA" id="ARBA00005189"/>
    </source>
</evidence>
<dbReference type="FunFam" id="3.40.50.1820:FF:000033">
    <property type="entry name" value="Pancreatic triacylglycerol lipase"/>
    <property type="match status" value="1"/>
</dbReference>
<evidence type="ECO:0000256" key="28">
    <source>
        <dbReference type="ARBA" id="ARBA00048139"/>
    </source>
</evidence>
<comment type="catalytic activity">
    <reaction evidence="22">
        <text>(9Z-octadecenoyl)-glycerol + H2O = glycerol + (9Z)-octadecenoate + H(+)</text>
        <dbReference type="Rhea" id="RHEA:39955"/>
        <dbReference type="ChEBI" id="CHEBI:15377"/>
        <dbReference type="ChEBI" id="CHEBI:15378"/>
        <dbReference type="ChEBI" id="CHEBI:17754"/>
        <dbReference type="ChEBI" id="CHEBI:30823"/>
        <dbReference type="ChEBI" id="CHEBI:75937"/>
    </reaction>
    <physiologicalReaction direction="left-to-right" evidence="22">
        <dbReference type="Rhea" id="RHEA:39956"/>
    </physiologicalReaction>
</comment>
<dbReference type="Gene3D" id="2.60.60.20">
    <property type="entry name" value="PLAT/LH2 domain"/>
    <property type="match status" value="1"/>
</dbReference>
<gene>
    <name evidence="44" type="primary">LOC115471079</name>
</gene>
<evidence type="ECO:0000256" key="31">
    <source>
        <dbReference type="ARBA" id="ARBA00048386"/>
    </source>
</evidence>
<evidence type="ECO:0000256" key="36">
    <source>
        <dbReference type="ARBA" id="ARBA00049352"/>
    </source>
</evidence>
<dbReference type="EC" id="3.1.1.3" evidence="41"/>
<keyword evidence="41" id="KW-0732">Signal</keyword>
<evidence type="ECO:0000256" key="15">
    <source>
        <dbReference type="ARBA" id="ARBA00023273"/>
    </source>
</evidence>
<dbReference type="GO" id="GO:0005615">
    <property type="term" value="C:extracellular space"/>
    <property type="evidence" value="ECO:0007669"/>
    <property type="project" value="TreeGrafter"/>
</dbReference>
<dbReference type="PRINTS" id="PR00823">
    <property type="entry name" value="PANCLIPASE"/>
</dbReference>
<feature type="active site" description="Charge relay system" evidence="38">
    <location>
        <position position="325"/>
    </location>
</feature>
<comment type="catalytic activity">
    <reaction evidence="25">
        <text>1,2-didecanoylglycerol + H2O = decanoylglycerol + decanoate + H(+)</text>
        <dbReference type="Rhea" id="RHEA:48596"/>
        <dbReference type="ChEBI" id="CHEBI:11152"/>
        <dbReference type="ChEBI" id="CHEBI:15377"/>
        <dbReference type="ChEBI" id="CHEBI:15378"/>
        <dbReference type="ChEBI" id="CHEBI:27689"/>
        <dbReference type="ChEBI" id="CHEBI:90605"/>
    </reaction>
    <physiologicalReaction direction="left-to-right" evidence="25">
        <dbReference type="Rhea" id="RHEA:48597"/>
    </physiologicalReaction>
</comment>
<dbReference type="FunCoup" id="A0A6P7Y6L7">
    <property type="interactions" value="207"/>
</dbReference>
<feature type="domain" description="PLAT" evidence="42">
    <location>
        <begin position="399"/>
        <end position="511"/>
    </location>
</feature>
<dbReference type="GeneID" id="115471079"/>
<evidence type="ECO:0000256" key="20">
    <source>
        <dbReference type="ARBA" id="ARBA00036503"/>
    </source>
</evidence>
<reference evidence="44" key="1">
    <citation type="submission" date="2025-08" db="UniProtKB">
        <authorList>
            <consortium name="RefSeq"/>
        </authorList>
    </citation>
    <scope>IDENTIFICATION</scope>
</reference>
<keyword evidence="11 41" id="KW-0443">Lipid metabolism</keyword>
<dbReference type="FunFam" id="2.60.60.20:FF:000003">
    <property type="entry name" value="Triacylglycerol lipase"/>
    <property type="match status" value="1"/>
</dbReference>
<keyword evidence="8" id="KW-0378">Hydrolase</keyword>
<dbReference type="SMART" id="SM00308">
    <property type="entry name" value="LH2"/>
    <property type="match status" value="1"/>
</dbReference>
<evidence type="ECO:0000256" key="29">
    <source>
        <dbReference type="ARBA" id="ARBA00048268"/>
    </source>
</evidence>
<comment type="catalytic activity">
    <reaction evidence="36">
        <text>long chain 1,2-diacyl-3-O-[alpha-D-galactosyl-(1-&gt;6)-beta-D-galactosyl]-sn-glycerol + H2O = long chain acyl-3-O-[alpha-D-galactosyl-(1-&gt;6)-beta-D-galactosyl]-sn-glycerol + a fatty acid + H(+)</text>
        <dbReference type="Rhea" id="RHEA:48708"/>
        <dbReference type="ChEBI" id="CHEBI:15377"/>
        <dbReference type="ChEBI" id="CHEBI:15378"/>
        <dbReference type="ChEBI" id="CHEBI:28868"/>
        <dbReference type="ChEBI" id="CHEBI:90463"/>
        <dbReference type="ChEBI" id="CHEBI:90774"/>
    </reaction>
    <physiologicalReaction direction="left-to-right" evidence="36">
        <dbReference type="Rhea" id="RHEA:48709"/>
    </physiologicalReaction>
</comment>
<keyword evidence="6 41" id="KW-0964">Secreted</keyword>
<evidence type="ECO:0000256" key="40">
    <source>
        <dbReference type="RuleBase" id="RU004262"/>
    </source>
</evidence>
<keyword evidence="9 39" id="KW-0106">Calcium</keyword>
<dbReference type="CDD" id="cd00707">
    <property type="entry name" value="Pancreat_lipase_like"/>
    <property type="match status" value="1"/>
</dbReference>
<dbReference type="AlphaFoldDB" id="A0A6P7Y6L7"/>
<evidence type="ECO:0000256" key="2">
    <source>
        <dbReference type="ARBA" id="ARBA00004613"/>
    </source>
</evidence>
<dbReference type="GO" id="GO:0042589">
    <property type="term" value="C:zymogen granule membrane"/>
    <property type="evidence" value="ECO:0007669"/>
    <property type="project" value="UniProtKB-SubCell"/>
</dbReference>
<evidence type="ECO:0000256" key="13">
    <source>
        <dbReference type="ARBA" id="ARBA00023157"/>
    </source>
</evidence>
<comment type="subcellular location">
    <subcellularLocation>
        <location evidence="1">Cell projection</location>
        <location evidence="1">Neuron projection</location>
    </subcellularLocation>
    <subcellularLocation>
        <location evidence="2 41">Secreted</location>
    </subcellularLocation>
    <subcellularLocation>
        <location evidence="19">Zymogen granule membrane</location>
        <topology evidence="19">Peripheral membrane protein</topology>
    </subcellularLocation>
</comment>
<keyword evidence="12" id="KW-0472">Membrane</keyword>
<keyword evidence="43" id="KW-1185">Reference proteome</keyword>
<comment type="catalytic activity">
    <reaction evidence="31">
        <text>1,2,3-tri-(9Z-octadecenoyl)-glycerol + H2O = di-(9Z)-octadecenoylglycerol + (9Z)-octadecenoate + H(+)</text>
        <dbReference type="Rhea" id="RHEA:38575"/>
        <dbReference type="ChEBI" id="CHEBI:15377"/>
        <dbReference type="ChEBI" id="CHEBI:15378"/>
        <dbReference type="ChEBI" id="CHEBI:30823"/>
        <dbReference type="ChEBI" id="CHEBI:53753"/>
        <dbReference type="ChEBI" id="CHEBI:75945"/>
    </reaction>
    <physiologicalReaction direction="left-to-right" evidence="31">
        <dbReference type="Rhea" id="RHEA:38576"/>
    </physiologicalReaction>
</comment>
<organism evidence="43 44">
    <name type="scientific">Microcaecilia unicolor</name>
    <dbReference type="NCBI Taxonomy" id="1415580"/>
    <lineage>
        <taxon>Eukaryota</taxon>
        <taxon>Metazoa</taxon>
        <taxon>Chordata</taxon>
        <taxon>Craniata</taxon>
        <taxon>Vertebrata</taxon>
        <taxon>Euteleostomi</taxon>
        <taxon>Amphibia</taxon>
        <taxon>Gymnophiona</taxon>
        <taxon>Siphonopidae</taxon>
        <taxon>Microcaecilia</taxon>
    </lineage>
</organism>
<evidence type="ECO:0000256" key="11">
    <source>
        <dbReference type="ARBA" id="ARBA00023098"/>
    </source>
</evidence>
<dbReference type="InterPro" id="IPR033906">
    <property type="entry name" value="Lipase_N"/>
</dbReference>
<dbReference type="GO" id="GO:0016042">
    <property type="term" value="P:lipid catabolic process"/>
    <property type="evidence" value="ECO:0007669"/>
    <property type="project" value="UniProtKB-KW"/>
</dbReference>
<comment type="pathway">
    <text evidence="4">Lipid metabolism.</text>
</comment>
<dbReference type="Gene3D" id="3.40.50.1820">
    <property type="entry name" value="alpha/beta hydrolase"/>
    <property type="match status" value="1"/>
</dbReference>
<evidence type="ECO:0000256" key="25">
    <source>
        <dbReference type="ARBA" id="ARBA00047618"/>
    </source>
</evidence>
<comment type="similarity">
    <text evidence="5 40">Belongs to the AB hydrolase superfamily. Lipase family.</text>
</comment>
<dbReference type="SUPFAM" id="SSF49723">
    <property type="entry name" value="Lipase/lipooxygenase domain (PLAT/LH2 domain)"/>
    <property type="match status" value="1"/>
</dbReference>
<dbReference type="SUPFAM" id="SSF53474">
    <property type="entry name" value="alpha/beta-Hydrolases"/>
    <property type="match status" value="2"/>
</dbReference>
<evidence type="ECO:0000256" key="14">
    <source>
        <dbReference type="ARBA" id="ARBA00023180"/>
    </source>
</evidence>
<comment type="catalytic activity">
    <reaction evidence="21">
        <text>1-beta-D-galactosyl-2,3-didodecanoyl-sn-glycerol + H2O = 1-beta-D-galactosyl-dodecanoyl-sn-glycerol + dodecanoate + H(+)</text>
        <dbReference type="Rhea" id="RHEA:48536"/>
        <dbReference type="ChEBI" id="CHEBI:15377"/>
        <dbReference type="ChEBI" id="CHEBI:15378"/>
        <dbReference type="ChEBI" id="CHEBI:18262"/>
        <dbReference type="ChEBI" id="CHEBI:90342"/>
        <dbReference type="ChEBI" id="CHEBI:90514"/>
    </reaction>
    <physiologicalReaction direction="left-to-right" evidence="21">
        <dbReference type="Rhea" id="RHEA:48537"/>
    </physiologicalReaction>
</comment>
<comment type="pathway">
    <text evidence="3">Glycerolipid metabolism; triacylglycerol degradation.</text>
</comment>
<protein>
    <recommendedName>
        <fullName evidence="41">Triacylglycerol lipase</fullName>
        <ecNumber evidence="41">3.1.1.3</ecNumber>
    </recommendedName>
    <alternativeName>
        <fullName evidence="41">Pancreatic lipase</fullName>
    </alternativeName>
</protein>
<dbReference type="InterPro" id="IPR029058">
    <property type="entry name" value="AB_hydrolase_fold"/>
</dbReference>
<evidence type="ECO:0000313" key="43">
    <source>
        <dbReference type="Proteomes" id="UP000515156"/>
    </source>
</evidence>
<comment type="catalytic activity">
    <reaction evidence="33">
        <text>1,2-dioctanoyl-3-O-[alpha-D-galactosyl-(1-&gt;6)-beta-D-galactosyl]-sn-glycerol + H2O = octanoyl-3-O-[alpha-D-galactosyl-(1-&gt;6)-beta-D-galactosyl]-sn-glycerol + octanoate + H(+)</text>
        <dbReference type="Rhea" id="RHEA:48692"/>
        <dbReference type="ChEBI" id="CHEBI:15377"/>
        <dbReference type="ChEBI" id="CHEBI:15378"/>
        <dbReference type="ChEBI" id="CHEBI:25646"/>
        <dbReference type="ChEBI" id="CHEBI:90457"/>
        <dbReference type="ChEBI" id="CHEBI:90768"/>
    </reaction>
    <physiologicalReaction direction="left-to-right" evidence="33">
        <dbReference type="Rhea" id="RHEA:48693"/>
    </physiologicalReaction>
</comment>
<evidence type="ECO:0000256" key="39">
    <source>
        <dbReference type="PIRSR" id="PIRSR000865-2"/>
    </source>
</evidence>
<evidence type="ECO:0000259" key="42">
    <source>
        <dbReference type="SMART" id="SM00308"/>
    </source>
</evidence>
<dbReference type="OrthoDB" id="199913at2759"/>
<evidence type="ECO:0000256" key="41">
    <source>
        <dbReference type="RuleBase" id="RU362046"/>
    </source>
</evidence>
<dbReference type="GO" id="GO:0047714">
    <property type="term" value="F:galactolipase activity"/>
    <property type="evidence" value="ECO:0007669"/>
    <property type="project" value="UniProtKB-EC"/>
</dbReference>
<dbReference type="KEGG" id="muo:115471079"/>
<sequence length="511" mass="56818">MLGVWIFTLFLIGTVRGGEVCYERLGCFTDDIPWAGTIERPIANLPWSPEKINTRFLLFTKHNTDNFQEITAINPSTILSSNFQASKKTRFIIHGFIDKGEENWLLDMCKRMLQVEDVNCICVDWKGGSRCPYTQAAHNIRVVGAEVAYFIDTLKKNYGYSPSDVHLIGHSLGAHAVAETGRRIQGVARITGLDPAEPYFQNTPTEVRLDASDAKFVDVIHTDTAPMIPNLGFGMSQAVGHLDFYPNGGEEMPGCQKNVISQVVDTDGIWEAFFVSDVVGCWNTAFPSFSLRQLGRTKPRSCRKFGSHLKIPDGKGTRDFVACNHLRSYEYYSDSIINPDGFIGYPSPTYESFKSGTGFPCPSGGCPRMGHYADSFRGVTRVSQKFYLNTGDTKDFSRWRYKVTVTVSGSHNVQGYFSIALYSNNRSTKPYQIFKGSISPGKKYTAFIDAEVDVGTPKKVKFLWNNSIHNPLLPKLGAQAVTVQFGGDGSVSNFCGSETEREDVLQTLNLC</sequence>
<keyword evidence="7 39" id="KW-0479">Metal-binding</keyword>
<evidence type="ECO:0000256" key="12">
    <source>
        <dbReference type="ARBA" id="ARBA00023136"/>
    </source>
</evidence>
<evidence type="ECO:0000256" key="10">
    <source>
        <dbReference type="ARBA" id="ARBA00022963"/>
    </source>
</evidence>
<feature type="chain" id="PRO_5028520280" description="Triacylglycerol lipase" evidence="41">
    <location>
        <begin position="18"/>
        <end position="511"/>
    </location>
</feature>
<evidence type="ECO:0000256" key="16">
    <source>
        <dbReference type="ARBA" id="ARBA00023329"/>
    </source>
</evidence>
<comment type="catalytic activity">
    <reaction evidence="35">
        <text>1,2,3-trioctanoylglycerol + H2O = dioctanoylglycerol + octanoate + H(+)</text>
        <dbReference type="Rhea" id="RHEA:47864"/>
        <dbReference type="ChEBI" id="CHEBI:15377"/>
        <dbReference type="ChEBI" id="CHEBI:15378"/>
        <dbReference type="ChEBI" id="CHEBI:25646"/>
        <dbReference type="ChEBI" id="CHEBI:76978"/>
        <dbReference type="ChEBI" id="CHEBI:88066"/>
    </reaction>
    <physiologicalReaction direction="left-to-right" evidence="35">
        <dbReference type="Rhea" id="RHEA:47865"/>
    </physiologicalReaction>
</comment>
<evidence type="ECO:0000256" key="38">
    <source>
        <dbReference type="PIRSR" id="PIRSR000865-1"/>
    </source>
</evidence>
<evidence type="ECO:0000256" key="18">
    <source>
        <dbReference type="ARBA" id="ARBA00023590"/>
    </source>
</evidence>
<dbReference type="PANTHER" id="PTHR11610">
    <property type="entry name" value="LIPASE"/>
    <property type="match status" value="1"/>
</dbReference>
<dbReference type="Proteomes" id="UP000515156">
    <property type="component" value="Chromosome 5"/>
</dbReference>
<keyword evidence="14" id="KW-0325">Glycoprotein</keyword>
<evidence type="ECO:0000256" key="27">
    <source>
        <dbReference type="ARBA" id="ARBA00047744"/>
    </source>
</evidence>
<evidence type="ECO:0000256" key="5">
    <source>
        <dbReference type="ARBA" id="ARBA00010701"/>
    </source>
</evidence>
<comment type="catalytic activity">
    <reaction evidence="37">
        <text>1,2-didodecanoyl-3-beta-D-galactosyl-sn-glycerol + H2O = dodecanoyl-3-beta-D-galactosyl-sn-glycerol + dodecanoate + H(+)</text>
        <dbReference type="Rhea" id="RHEA:48540"/>
        <dbReference type="ChEBI" id="CHEBI:15377"/>
        <dbReference type="ChEBI" id="CHEBI:15378"/>
        <dbReference type="ChEBI" id="CHEBI:18262"/>
        <dbReference type="ChEBI" id="CHEBI:90340"/>
        <dbReference type="ChEBI" id="CHEBI:90515"/>
    </reaction>
    <physiologicalReaction direction="left-to-right" evidence="37">
        <dbReference type="Rhea" id="RHEA:48541"/>
    </physiologicalReaction>
</comment>
<comment type="catalytic activity">
    <reaction evidence="26">
        <text>di-(9Z)-octadecenoylglycerol + H2O = (9Z-octadecenoyl)-glycerol + (9Z)-octadecenoate + H(+)</text>
        <dbReference type="Rhea" id="RHEA:47868"/>
        <dbReference type="ChEBI" id="CHEBI:15377"/>
        <dbReference type="ChEBI" id="CHEBI:15378"/>
        <dbReference type="ChEBI" id="CHEBI:30823"/>
        <dbReference type="ChEBI" id="CHEBI:75937"/>
        <dbReference type="ChEBI" id="CHEBI:75945"/>
    </reaction>
    <physiologicalReaction direction="left-to-right" evidence="26">
        <dbReference type="Rhea" id="RHEA:47869"/>
    </physiologicalReaction>
</comment>
<evidence type="ECO:0000256" key="32">
    <source>
        <dbReference type="ARBA" id="ARBA00048546"/>
    </source>
</evidence>
<evidence type="ECO:0000313" key="44">
    <source>
        <dbReference type="RefSeq" id="XP_030060613.1"/>
    </source>
</evidence>
<comment type="catalytic activity">
    <reaction evidence="29">
        <text>1,2-dioctanoyl-3-O-beta-D-galactosyl-sn-glycerol + H2O = octanoyl-3-(beta-D-galactosyl)-sn-glycerol + octanoate + H(+)</text>
        <dbReference type="Rhea" id="RHEA:48696"/>
        <dbReference type="ChEBI" id="CHEBI:15377"/>
        <dbReference type="ChEBI" id="CHEBI:15378"/>
        <dbReference type="ChEBI" id="CHEBI:25646"/>
        <dbReference type="ChEBI" id="CHEBI:90453"/>
        <dbReference type="ChEBI" id="CHEBI:90769"/>
    </reaction>
    <physiologicalReaction direction="left-to-right" evidence="29">
        <dbReference type="Rhea" id="RHEA:48697"/>
    </physiologicalReaction>
</comment>
<dbReference type="GO" id="GO:0004465">
    <property type="term" value="F:lipoprotein lipase activity"/>
    <property type="evidence" value="ECO:0007669"/>
    <property type="project" value="TreeGrafter"/>
</dbReference>
<comment type="catalytic activity">
    <reaction evidence="32">
        <text>long chain 1,2-diacyl-3-O-beta-D-galactosyl-sn-glycerol + H2O = long chain acyl-3-O-beta-D-galactosyl-sn-glycerol + a fatty acid + H(+)</text>
        <dbReference type="Rhea" id="RHEA:48700"/>
        <dbReference type="ChEBI" id="CHEBI:15377"/>
        <dbReference type="ChEBI" id="CHEBI:15378"/>
        <dbReference type="ChEBI" id="CHEBI:28868"/>
        <dbReference type="ChEBI" id="CHEBI:90477"/>
        <dbReference type="ChEBI" id="CHEBI:90770"/>
    </reaction>
    <physiologicalReaction direction="left-to-right" evidence="32">
        <dbReference type="Rhea" id="RHEA:48701"/>
    </physiologicalReaction>
</comment>
<dbReference type="Pfam" id="PF00151">
    <property type="entry name" value="Lipase"/>
    <property type="match status" value="2"/>
</dbReference>
<keyword evidence="13 41" id="KW-1015">Disulfide bond</keyword>
<comment type="catalytic activity">
    <reaction evidence="30">
        <text>1,2,3-tributanoylglycerol + H2O = dibutanoylglycerol + butanoate + H(+)</text>
        <dbReference type="Rhea" id="RHEA:40475"/>
        <dbReference type="ChEBI" id="CHEBI:15377"/>
        <dbReference type="ChEBI" id="CHEBI:15378"/>
        <dbReference type="ChEBI" id="CHEBI:17968"/>
        <dbReference type="ChEBI" id="CHEBI:35020"/>
        <dbReference type="ChEBI" id="CHEBI:76478"/>
    </reaction>
    <physiologicalReaction direction="left-to-right" evidence="30">
        <dbReference type="Rhea" id="RHEA:40476"/>
    </physiologicalReaction>
</comment>
<keyword evidence="10 41" id="KW-0442">Lipid degradation</keyword>
<evidence type="ECO:0000256" key="6">
    <source>
        <dbReference type="ARBA" id="ARBA00022525"/>
    </source>
</evidence>
<evidence type="ECO:0000256" key="33">
    <source>
        <dbReference type="ARBA" id="ARBA00049076"/>
    </source>
</evidence>
<comment type="catalytic activity">
    <reaction evidence="20">
        <text>a 1,2-diacyl-3-O-(beta-D-galactosyl)-sn-glycerol + 2 H2O = 3-beta-D-galactosyl-sn-glycerol + 2 a fatty acid + 2 H(+)</text>
        <dbReference type="Rhea" id="RHEA:13189"/>
        <dbReference type="ChEBI" id="CHEBI:15377"/>
        <dbReference type="ChEBI" id="CHEBI:15378"/>
        <dbReference type="ChEBI" id="CHEBI:15754"/>
        <dbReference type="ChEBI" id="CHEBI:17615"/>
        <dbReference type="ChEBI" id="CHEBI:28868"/>
        <dbReference type="EC" id="3.1.1.26"/>
    </reaction>
    <physiologicalReaction direction="left-to-right" evidence="20">
        <dbReference type="Rhea" id="RHEA:13190"/>
    </physiologicalReaction>
</comment>
<evidence type="ECO:0000256" key="30">
    <source>
        <dbReference type="ARBA" id="ARBA00048377"/>
    </source>
</evidence>
<keyword evidence="15" id="KW-0966">Cell projection</keyword>
<dbReference type="RefSeq" id="XP_030060613.1">
    <property type="nucleotide sequence ID" value="XM_030204753.1"/>
</dbReference>
<evidence type="ECO:0000256" key="17">
    <source>
        <dbReference type="ARBA" id="ARBA00023369"/>
    </source>
</evidence>
<comment type="catalytic activity">
    <reaction evidence="23">
        <text>1,2-didodecanoyl-3-O-[alpha-D-galactosyl-(1-&gt;6)-beta-D-galactosyl]-sn-glycerol + H2O = dodecanoyl-3-O-[alpha-D-galactosyl-(1-&gt;6)-beta-D-galactosyl]-sn-glycerol + dodecanoate + H(+)</text>
        <dbReference type="Rhea" id="RHEA:48516"/>
        <dbReference type="ChEBI" id="CHEBI:15377"/>
        <dbReference type="ChEBI" id="CHEBI:15378"/>
        <dbReference type="ChEBI" id="CHEBI:18262"/>
        <dbReference type="ChEBI" id="CHEBI:90337"/>
        <dbReference type="ChEBI" id="CHEBI:90359"/>
    </reaction>
    <physiologicalReaction direction="left-to-right" evidence="23">
        <dbReference type="Rhea" id="RHEA:48517"/>
    </physiologicalReaction>
</comment>
<name>A0A6P7Y6L7_9AMPH</name>
<dbReference type="InterPro" id="IPR013818">
    <property type="entry name" value="Lipase"/>
</dbReference>
<evidence type="ECO:0000256" key="21">
    <source>
        <dbReference type="ARBA" id="ARBA00036575"/>
    </source>
</evidence>
<dbReference type="PRINTS" id="PR00821">
    <property type="entry name" value="TAGLIPASE"/>
</dbReference>
<evidence type="ECO:0000256" key="37">
    <source>
        <dbReference type="ARBA" id="ARBA00049420"/>
    </source>
</evidence>
<dbReference type="InterPro" id="IPR016272">
    <property type="entry name" value="Lipase_LIPH"/>
</dbReference>
<proteinExistence type="inferred from homology"/>
<evidence type="ECO:0000256" key="9">
    <source>
        <dbReference type="ARBA" id="ARBA00022837"/>
    </source>
</evidence>
<dbReference type="GO" id="GO:0046872">
    <property type="term" value="F:metal ion binding"/>
    <property type="evidence" value="ECO:0007669"/>
    <property type="project" value="UniProtKB-KW"/>
</dbReference>
<evidence type="ECO:0000256" key="22">
    <source>
        <dbReference type="ARBA" id="ARBA00047270"/>
    </source>
</evidence>
<feature type="binding site" evidence="39">
    <location>
        <position position="210"/>
    </location>
    <ligand>
        <name>Ca(2+)</name>
        <dbReference type="ChEBI" id="CHEBI:29108"/>
    </ligand>
</feature>